<dbReference type="SUPFAM" id="SSF101322">
    <property type="entry name" value="YcfC-like"/>
    <property type="match status" value="1"/>
</dbReference>
<dbReference type="GO" id="GO:0005737">
    <property type="term" value="C:cytoplasm"/>
    <property type="evidence" value="ECO:0007669"/>
    <property type="project" value="UniProtKB-SubCell"/>
</dbReference>
<dbReference type="InterPro" id="IPR007451">
    <property type="entry name" value="HflD"/>
</dbReference>
<dbReference type="Proteomes" id="UP000026913">
    <property type="component" value="Chromosome"/>
</dbReference>
<dbReference type="InterPro" id="IPR035932">
    <property type="entry name" value="HflD-like_sf"/>
</dbReference>
<name>A0A024E5T3_9PSED</name>
<evidence type="ECO:0000256" key="2">
    <source>
        <dbReference type="ARBA" id="ARBA00022490"/>
    </source>
</evidence>
<evidence type="ECO:0000256" key="4">
    <source>
        <dbReference type="HAMAP-Rule" id="MF_00695"/>
    </source>
</evidence>
<evidence type="ECO:0000313" key="5">
    <source>
        <dbReference type="EMBL" id="AHZ68259.1"/>
    </source>
</evidence>
<dbReference type="PANTHER" id="PTHR38100:SF1">
    <property type="entry name" value="HIGH FREQUENCY LYSOGENIZATION PROTEIN HFLD"/>
    <property type="match status" value="1"/>
</dbReference>
<sequence>MEQQGMNPTQEQLTALGGVFLAAVLVDKIAKTGQTTEAGLTCMLGSLLIRDPKDTLEVYGGDDLNLREGYRALIGALERDPSTLQREPLRYALAMLGLERQLAKRDDLLDVIGKRLPQIQSQVEHFGPAHENVIAACGALYQDTLSTLRQRIQVHGDMRNLQQPSNASKIRALLLAGIRSARLWRQLGGHRWQLVISRRKLLKELYPLMRSS</sequence>
<comment type="similarity">
    <text evidence="4">Belongs to the HflD family.</text>
</comment>
<dbReference type="HAMAP" id="MF_00695">
    <property type="entry name" value="HflD_protein"/>
    <property type="match status" value="1"/>
</dbReference>
<keyword evidence="3 4" id="KW-0472">Membrane</keyword>
<dbReference type="Pfam" id="PF04356">
    <property type="entry name" value="DUF489"/>
    <property type="match status" value="1"/>
</dbReference>
<dbReference type="Gene3D" id="1.10.3890.10">
    <property type="entry name" value="HflD-like"/>
    <property type="match status" value="1"/>
</dbReference>
<dbReference type="NCBIfam" id="NF001246">
    <property type="entry name" value="PRK00218.1-2"/>
    <property type="match status" value="1"/>
</dbReference>
<evidence type="ECO:0000256" key="3">
    <source>
        <dbReference type="ARBA" id="ARBA00023136"/>
    </source>
</evidence>
<keyword evidence="1 4" id="KW-1003">Cell membrane</keyword>
<comment type="subcellular location">
    <subcellularLocation>
        <location evidence="4">Cytoplasm</location>
    </subcellularLocation>
    <subcellularLocation>
        <location evidence="4">Cell membrane</location>
        <topology evidence="4">Peripheral membrane protein</topology>
        <orientation evidence="4">Cytoplasmic side</orientation>
    </subcellularLocation>
</comment>
<gene>
    <name evidence="4" type="primary">hflD</name>
    <name evidence="5" type="ORF">OU5_1180</name>
</gene>
<proteinExistence type="inferred from homology"/>
<dbReference type="PANTHER" id="PTHR38100">
    <property type="entry name" value="HIGH FREQUENCY LYSOGENIZATION PROTEIN HFLD"/>
    <property type="match status" value="1"/>
</dbReference>
<evidence type="ECO:0000256" key="1">
    <source>
        <dbReference type="ARBA" id="ARBA00022475"/>
    </source>
</evidence>
<dbReference type="GO" id="GO:0005886">
    <property type="term" value="C:plasma membrane"/>
    <property type="evidence" value="ECO:0007669"/>
    <property type="project" value="UniProtKB-SubCell"/>
</dbReference>
<dbReference type="NCBIfam" id="NF001247">
    <property type="entry name" value="PRK00218.1-3"/>
    <property type="match status" value="1"/>
</dbReference>
<dbReference type="KEGG" id="pman:OU5_1180"/>
<dbReference type="AlphaFoldDB" id="A0A024E5T3"/>
<keyword evidence="2 4" id="KW-0963">Cytoplasm</keyword>
<evidence type="ECO:0000313" key="6">
    <source>
        <dbReference type="Proteomes" id="UP000026913"/>
    </source>
</evidence>
<reference evidence="5 6" key="1">
    <citation type="journal article" date="2012" name="J. Bacteriol.">
        <title>Genome sequence of cold-adapted Pseudomonas mandelii strain JR-1.</title>
        <authorList>
            <person name="Jang S.H."/>
            <person name="Kim J."/>
            <person name="Kim J."/>
            <person name="Hong S."/>
            <person name="Lee C."/>
        </authorList>
    </citation>
    <scope>NUCLEOTIDE SEQUENCE [LARGE SCALE GENOMIC DNA]</scope>
    <source>
        <strain evidence="5 6">JR-1</strain>
    </source>
</reference>
<accession>A0A024E5T3</accession>
<dbReference type="HOGENOM" id="CLU_098920_0_0_6"/>
<organism evidence="5 6">
    <name type="scientific">Pseudomonas mandelii JR-1</name>
    <dbReference type="NCBI Taxonomy" id="1147786"/>
    <lineage>
        <taxon>Bacteria</taxon>
        <taxon>Pseudomonadati</taxon>
        <taxon>Pseudomonadota</taxon>
        <taxon>Gammaproteobacteria</taxon>
        <taxon>Pseudomonadales</taxon>
        <taxon>Pseudomonadaceae</taxon>
        <taxon>Pseudomonas</taxon>
    </lineage>
</organism>
<dbReference type="EMBL" id="CP005960">
    <property type="protein sequence ID" value="AHZ68259.1"/>
    <property type="molecule type" value="Genomic_DNA"/>
</dbReference>
<protein>
    <recommendedName>
        <fullName evidence="4">High frequency lysogenization protein HflD homolog</fullName>
    </recommendedName>
</protein>